<protein>
    <submittedName>
        <fullName evidence="1">LuxR family transcriptional regulator</fullName>
    </submittedName>
</protein>
<dbReference type="AlphaFoldDB" id="A0AAQ0F7U5"/>
<organism evidence="1 2">
    <name type="scientific">Burkholderia cepacia</name>
    <name type="common">Pseudomonas cepacia</name>
    <dbReference type="NCBI Taxonomy" id="292"/>
    <lineage>
        <taxon>Bacteria</taxon>
        <taxon>Pseudomonadati</taxon>
        <taxon>Pseudomonadota</taxon>
        <taxon>Betaproteobacteria</taxon>
        <taxon>Burkholderiales</taxon>
        <taxon>Burkholderiaceae</taxon>
        <taxon>Burkholderia</taxon>
        <taxon>Burkholderia cepacia complex</taxon>
    </lineage>
</organism>
<comment type="caution">
    <text evidence="1">The sequence shown here is derived from an EMBL/GenBank/DDBJ whole genome shotgun (WGS) entry which is preliminary data.</text>
</comment>
<sequence length="133" mass="14713">MSPAHISLSNAGDLVASLGSPQFPARLWAWLRETVDPQSHYSVATRYRRDAPSHSVDSVDVLFFAGGDDPDGTRHALDLYTQGDWRNDTLLPHIERTTDSQLVFSCNEDVDMATEYGRQFALGELGEDCTLLG</sequence>
<accession>A0AAQ0F7U5</accession>
<gene>
    <name evidence="1" type="ORF">DPR02_33330</name>
</gene>
<feature type="non-terminal residue" evidence="1">
    <location>
        <position position="133"/>
    </location>
</feature>
<evidence type="ECO:0000313" key="2">
    <source>
        <dbReference type="Proteomes" id="UP000248899"/>
    </source>
</evidence>
<reference evidence="1 2" key="1">
    <citation type="submission" date="2018-06" db="EMBL/GenBank/DDBJ databases">
        <title>Towards the identification of Burkholderia cepacia strain which caused fatal septicemia.</title>
        <authorList>
            <person name="Bui L.A.T."/>
            <person name="Zakharova I.B."/>
            <person name="Shpak I.M."/>
            <person name="Teteryatnikova N."/>
            <person name="Ustinov D.V."/>
            <person name="Kuzyutina Y.A."/>
            <person name="Nguyen H.N."/>
            <person name="Antonov A.S."/>
            <person name="Avdyusheva E.F."/>
            <person name="Victorov D.V."/>
        </authorList>
    </citation>
    <scope>NUCLEOTIDE SEQUENCE [LARGE SCALE GENOMIC DNA]</scope>
    <source>
        <strain evidence="1 2">PT02</strain>
    </source>
</reference>
<dbReference type="Proteomes" id="UP000248899">
    <property type="component" value="Unassembled WGS sequence"/>
</dbReference>
<proteinExistence type="predicted"/>
<evidence type="ECO:0000313" key="1">
    <source>
        <dbReference type="EMBL" id="RAQ00989.1"/>
    </source>
</evidence>
<dbReference type="EMBL" id="QLUZ01000030">
    <property type="protein sequence ID" value="RAQ00989.1"/>
    <property type="molecule type" value="Genomic_DNA"/>
</dbReference>
<name>A0AAQ0F7U5_BURCE</name>